<evidence type="ECO:0000259" key="3">
    <source>
        <dbReference type="PROSITE" id="PS51208"/>
    </source>
</evidence>
<dbReference type="HOGENOM" id="CLU_233339_0_0_5"/>
<dbReference type="SMART" id="SM00869">
    <property type="entry name" value="Autotransporter"/>
    <property type="match status" value="1"/>
</dbReference>
<evidence type="ECO:0000256" key="2">
    <source>
        <dbReference type="SAM" id="SignalP"/>
    </source>
</evidence>
<dbReference type="InterPro" id="IPR006315">
    <property type="entry name" value="OM_autotransptr_brl_dom"/>
</dbReference>
<dbReference type="PATRIC" id="fig|1486262.3.peg.1499"/>
<dbReference type="STRING" id="1486262.TM49_07265"/>
<dbReference type="KEGG" id="mey:TM49_07265"/>
<dbReference type="Gene3D" id="2.40.128.130">
    <property type="entry name" value="Autotransporter beta-domain"/>
    <property type="match status" value="1"/>
</dbReference>
<sequence>MTKVAGNAASYAPRSTASVLALSMLALSSGAAYFGTGASSAFAANECGPAGGANAVINCTDNEPNGITYNNLQGATVNLNSSSMNIGGGAFNFGGTGITLASTGGNALTLNANSYDTIYGPVRVSGDGTVAANFSGGELTDSLYGGGRIAVTLTAGGAADHSGTVTLDGTTVDLGSFLSSGVTAVGIDGNADGSAMEAVITGGSSIELQSNNSFGVRLRGSGSGNTGTVLVDGNSSIDAYLNVSVNSTVTAISVETSGASSMGYVSLSGDSDISASSTNSGLSSLSRGVFNRAGDGGVNTIVDDATLSSTATSLLTSTAFGIDNQSTGGTAETSVTREGSVSATAKSVVSSSDSDSASSTAIRNVSDVQNAAVFITEDGTVASGAAITFGNASASGVINSAGLEAAVVLDEGTITATASATTLGTATASGVTNSGGVEAAVILEDSVITATAGGTGLTTATAVSNTAADGLAGVGIGGSTLTVSATSSLGQATAIAVDNVAVLGDAAIAFEDASEVNTLADGVTDTQAVALNNDSQQGNGSVRVEGASAVHAEAIGVGETSASGVINSAGLEATVILNEGTVTATGNAAGQTAATAVINTAADGLAGAGGNASTITASATSTAGQALAMAVDNLAVLGNAEVLFEEASAVSATANGSSNAQAFAIINDSEQGEAAVHVDTASTVTAEATSTNSYAVASAIENRAETEARIRIRGGSTITSTATGAASAGLGGFAARSTGVLNASAAGDASTVIDDMSGVSAEAYSTTRNTSALAINNFTAIGEARTVLDNGSKADALAQSELDATAVGVRNRSDSGDGRVVLDNGSSITASADSAAGSASATGITASAVDGDAIVRLLGASTVSADVSGSDVYAYGVTNSLNGAGTAGVEIGAGSVVDVGTFDQAATTAYITGVSNTAKDPLGLAYTSIMGLVSSTAEAFGASEVFGVVNAAAGGEAVIELSQTAEVIAESVSETDIATAVAVDNTNSAGLARGVVMGAGRITAYAEGSLDTNATGFNNASASGNAALYLADTASVSATGISDLGSTEVKALNNLANDGDAYVELLDASLASAEADGENATARAIANEVHGAGEAFLNLGAESTLLASATASDDATAVSATNFANEAGGMATAMVGGMISVGADGGDEVEAVGVWSSARFGDAQMGVLGTSVIKVDVLDALDGEATGLRNATGEGKTLLVVDAGASIDVASTGTYSAEAIGAENIAVEGGSARSTFGGKVTASVTSANGVAKATGLRTVTEDGGNTAAELLSTSSVTATATATGNSASAIGVGSEAQGTGDAYSSSEVGSYIRSSATGNSNGATSIGIGALAENGNATVVTASDIVVDGSSTGDLNIIGALAEVNNGGMASVTMAGGSISSTASVADTAIGLGTYTRGAGATYAVNATGGSVTAAIGIKTDSEAGQTGTVMIGSDASITAAGGHDGMALVDLDGAVTVTTTGTVVGTAWLGAGDDAFNLAGGSWTGDIQGEDGNDAFNWTGGALNSGFYGGAGNDTAYVGGGAIYDGTEVFDGGDGVDALTFDGVSATTAGSLIANWETFSLDNTMLTLTGGAITVGSTAVASQGIYLNGSTLQVNESTVFNGNMFLNSGSTLSSVDGATGDAMTVTGNLTGGGTLAIDVDLANALGDSLTVNGAYLGGVTTLSLNELSTGYATGAPIQIITLDGGETGAFVLPGYNVSGAYAYDLIEQGNQYVLVGDFSNATPVYEVLPELMLTLNRPDSLQDRVGERYWNLGDVADPGYVWADFTGGREHYDSTEGTLNASYNADIIRLRMGVDAQFSETESGLAVGGLVFQFANAEADVSSRVGGGDLTTQVFGIGATMTWYGNNGFYVDGQAFGNLINNSITIAGTPGLDLQQSYGYALSAETGFRFDVAPGWAVTPQAQLTWGSVDFDDFTGVYDEDVSLVHGDDLAVRMGLQTDHRTSWTTATGEARSASFHGIANVYYDLTNDPSEVRVSGVNMSTDDGDWTGEIGIGGSYTWLDGKLGINGDLTASTGLEDFGDSYGLTGKVRFQMHW</sequence>
<evidence type="ECO:0000313" key="5">
    <source>
        <dbReference type="Proteomes" id="UP000032611"/>
    </source>
</evidence>
<feature type="domain" description="Autotransporter" evidence="3">
    <location>
        <begin position="1755"/>
        <end position="2036"/>
    </location>
</feature>
<reference evidence="4 5" key="1">
    <citation type="journal article" date="2015" name="Genome Announc.">
        <title>Complete genome sequence of Martelella endophytica YC6887, which has antifungal activity associated with a halophyte.</title>
        <authorList>
            <person name="Khan A."/>
            <person name="Khan H."/>
            <person name="Chung E.J."/>
            <person name="Hossain M.T."/>
            <person name="Chung Y.R."/>
        </authorList>
    </citation>
    <scope>NUCLEOTIDE SEQUENCE [LARGE SCALE GENOMIC DNA]</scope>
    <source>
        <strain evidence="4">YC6887</strain>
    </source>
</reference>
<keyword evidence="5" id="KW-1185">Reference proteome</keyword>
<dbReference type="GO" id="GO:0019867">
    <property type="term" value="C:outer membrane"/>
    <property type="evidence" value="ECO:0007669"/>
    <property type="project" value="InterPro"/>
</dbReference>
<dbReference type="InterPro" id="IPR005546">
    <property type="entry name" value="Autotransporte_beta"/>
</dbReference>
<feature type="chain" id="PRO_5002295266" description="Autotransporter domain-containing protein" evidence="2">
    <location>
        <begin position="35"/>
        <end position="2036"/>
    </location>
</feature>
<name>A0A0D5LMU9_MAREN</name>
<dbReference type="Proteomes" id="UP000032611">
    <property type="component" value="Chromosome"/>
</dbReference>
<proteinExistence type="predicted"/>
<dbReference type="PROSITE" id="PS51208">
    <property type="entry name" value="AUTOTRANSPORTER"/>
    <property type="match status" value="1"/>
</dbReference>
<organism evidence="4 5">
    <name type="scientific">Martelella endophytica</name>
    <dbReference type="NCBI Taxonomy" id="1486262"/>
    <lineage>
        <taxon>Bacteria</taxon>
        <taxon>Pseudomonadati</taxon>
        <taxon>Pseudomonadota</taxon>
        <taxon>Alphaproteobacteria</taxon>
        <taxon>Hyphomicrobiales</taxon>
        <taxon>Aurantimonadaceae</taxon>
        <taxon>Martelella</taxon>
    </lineage>
</organism>
<dbReference type="NCBIfam" id="TIGR01414">
    <property type="entry name" value="autotrans_barl"/>
    <property type="match status" value="1"/>
</dbReference>
<dbReference type="Gene3D" id="2.160.20.20">
    <property type="match status" value="1"/>
</dbReference>
<dbReference type="EMBL" id="CP010803">
    <property type="protein sequence ID" value="AJY45534.1"/>
    <property type="molecule type" value="Genomic_DNA"/>
</dbReference>
<feature type="compositionally biased region" description="Low complexity" evidence="1">
    <location>
        <begin position="340"/>
        <end position="361"/>
    </location>
</feature>
<keyword evidence="2" id="KW-0732">Signal</keyword>
<dbReference type="InterPro" id="IPR011050">
    <property type="entry name" value="Pectin_lyase_fold/virulence"/>
</dbReference>
<gene>
    <name evidence="4" type="ORF">TM49_07265</name>
</gene>
<dbReference type="InterPro" id="IPR012332">
    <property type="entry name" value="Autotransporter_pectin_lyase_C"/>
</dbReference>
<dbReference type="InterPro" id="IPR036709">
    <property type="entry name" value="Autotransporte_beta_dom_sf"/>
</dbReference>
<dbReference type="SUPFAM" id="SSF51126">
    <property type="entry name" value="Pectin lyase-like"/>
    <property type="match status" value="1"/>
</dbReference>
<evidence type="ECO:0000313" key="4">
    <source>
        <dbReference type="EMBL" id="AJY45534.1"/>
    </source>
</evidence>
<feature type="signal peptide" evidence="2">
    <location>
        <begin position="1"/>
        <end position="34"/>
    </location>
</feature>
<dbReference type="SUPFAM" id="SSF103515">
    <property type="entry name" value="Autotransporter"/>
    <property type="match status" value="1"/>
</dbReference>
<feature type="compositionally biased region" description="Polar residues" evidence="1">
    <location>
        <begin position="326"/>
        <end position="339"/>
    </location>
</feature>
<accession>A0A0D5LMU9</accession>
<evidence type="ECO:0000256" key="1">
    <source>
        <dbReference type="SAM" id="MobiDB-lite"/>
    </source>
</evidence>
<feature type="region of interest" description="Disordered" evidence="1">
    <location>
        <begin position="326"/>
        <end position="361"/>
    </location>
</feature>
<protein>
    <recommendedName>
        <fullName evidence="3">Autotransporter domain-containing protein</fullName>
    </recommendedName>
</protein>